<evidence type="ECO:0000256" key="2">
    <source>
        <dbReference type="SAM" id="Phobius"/>
    </source>
</evidence>
<dbReference type="PANTHER" id="PTHR33312:SF21">
    <property type="entry name" value="MEMBRANE-ASSOCIATED KINASE REGULATOR 3-RELATED"/>
    <property type="match status" value="1"/>
</dbReference>
<dbReference type="EMBL" id="VEPZ02001133">
    <property type="protein sequence ID" value="KAE8692465.1"/>
    <property type="molecule type" value="Genomic_DNA"/>
</dbReference>
<feature type="region of interest" description="Disordered" evidence="1">
    <location>
        <begin position="230"/>
        <end position="260"/>
    </location>
</feature>
<dbReference type="PANTHER" id="PTHR33312">
    <property type="entry name" value="MEMBRANE-ASSOCIATED KINASE REGULATOR 4-RELATED"/>
    <property type="match status" value="1"/>
</dbReference>
<evidence type="ECO:0000256" key="1">
    <source>
        <dbReference type="SAM" id="MobiDB-lite"/>
    </source>
</evidence>
<accession>A0A6A2ZNJ7</accession>
<feature type="transmembrane region" description="Helical" evidence="2">
    <location>
        <begin position="123"/>
        <end position="144"/>
    </location>
</feature>
<evidence type="ECO:0000313" key="3">
    <source>
        <dbReference type="EMBL" id="KAE8692465.1"/>
    </source>
</evidence>
<keyword evidence="4" id="KW-1185">Reference proteome</keyword>
<dbReference type="Proteomes" id="UP000436088">
    <property type="component" value="Unassembled WGS sequence"/>
</dbReference>
<reference evidence="3" key="1">
    <citation type="submission" date="2019-09" db="EMBL/GenBank/DDBJ databases">
        <title>Draft genome information of white flower Hibiscus syriacus.</title>
        <authorList>
            <person name="Kim Y.-M."/>
        </authorList>
    </citation>
    <scope>NUCLEOTIDE SEQUENCE [LARGE SCALE GENOMIC DNA]</scope>
    <source>
        <strain evidence="3">YM2019G1</strain>
    </source>
</reference>
<dbReference type="InterPro" id="IPR039620">
    <property type="entry name" value="BKI1/MAKR1/3/4"/>
</dbReference>
<dbReference type="GO" id="GO:0005886">
    <property type="term" value="C:plasma membrane"/>
    <property type="evidence" value="ECO:0007669"/>
    <property type="project" value="InterPro"/>
</dbReference>
<protein>
    <submittedName>
        <fullName evidence="3">Uncharacterized protein</fullName>
    </submittedName>
</protein>
<evidence type="ECO:0000313" key="4">
    <source>
        <dbReference type="Proteomes" id="UP000436088"/>
    </source>
</evidence>
<dbReference type="GO" id="GO:0019210">
    <property type="term" value="F:kinase inhibitor activity"/>
    <property type="evidence" value="ECO:0007669"/>
    <property type="project" value="InterPro"/>
</dbReference>
<gene>
    <name evidence="3" type="ORF">F3Y22_tig00110833pilonHSYRG00124</name>
</gene>
<name>A0A6A2ZNJ7_HIBSY</name>
<keyword evidence="2" id="KW-0472">Membrane</keyword>
<keyword evidence="2" id="KW-0812">Transmembrane</keyword>
<keyword evidence="2" id="KW-1133">Transmembrane helix</keyword>
<dbReference type="AlphaFoldDB" id="A0A6A2ZNJ7"/>
<sequence>MAITQASFNNDADEEYIDMEVSSSSSSKFVLSSELSPDDYFFEWSTEMNGLRGNDSNNSWSNKMKKMKQSLITQKLKASREYLKSLFTKSGCSDESCAKAATENSHGRSSSGVSDSEAFCNKVFIFINIFFFFNIFFIQFKWILRSAVAEKEQQCQRLKVQLKGPLLTVSSLRNLGFAHFQLQRYLFVGTKKDQNFAAFELEIQHEKTQSLLHSSKSVSSIAPSLLQSRLSTRKERKSNQRKKEKSKILQKTGDTGHGKNSETDFIFNVEGEKELCDTENLVLVTWEKHIRRDIDSVSYVRNYGKRDMAENATATVI</sequence>
<comment type="caution">
    <text evidence="3">The sequence shown here is derived from an EMBL/GenBank/DDBJ whole genome shotgun (WGS) entry which is preliminary data.</text>
</comment>
<organism evidence="3 4">
    <name type="scientific">Hibiscus syriacus</name>
    <name type="common">Rose of Sharon</name>
    <dbReference type="NCBI Taxonomy" id="106335"/>
    <lineage>
        <taxon>Eukaryota</taxon>
        <taxon>Viridiplantae</taxon>
        <taxon>Streptophyta</taxon>
        <taxon>Embryophyta</taxon>
        <taxon>Tracheophyta</taxon>
        <taxon>Spermatophyta</taxon>
        <taxon>Magnoliopsida</taxon>
        <taxon>eudicotyledons</taxon>
        <taxon>Gunneridae</taxon>
        <taxon>Pentapetalae</taxon>
        <taxon>rosids</taxon>
        <taxon>malvids</taxon>
        <taxon>Malvales</taxon>
        <taxon>Malvaceae</taxon>
        <taxon>Malvoideae</taxon>
        <taxon>Hibiscus</taxon>
    </lineage>
</organism>
<feature type="compositionally biased region" description="Basic residues" evidence="1">
    <location>
        <begin position="234"/>
        <end position="245"/>
    </location>
</feature>
<proteinExistence type="predicted"/>